<evidence type="ECO:0000256" key="1">
    <source>
        <dbReference type="SAM" id="MobiDB-lite"/>
    </source>
</evidence>
<reference evidence="2" key="1">
    <citation type="submission" date="2020-02" db="EMBL/GenBank/DDBJ databases">
        <authorList>
            <person name="Meier V. D."/>
        </authorList>
    </citation>
    <scope>NUCLEOTIDE SEQUENCE</scope>
    <source>
        <strain evidence="2">AVDCRST_MAG19</strain>
    </source>
</reference>
<dbReference type="Gene3D" id="2.60.120.10">
    <property type="entry name" value="Jelly Rolls"/>
    <property type="match status" value="1"/>
</dbReference>
<protein>
    <submittedName>
        <fullName evidence="2">Uncharacterized protein</fullName>
    </submittedName>
</protein>
<sequence length="134" mass="13742">MSDSANRGVEAVDLAALAHGGPGRGVPWALQSEDLSANLVVFAAGEGVAAHVNAEVDVLFLGVAGDGVVEVHGRSHHLGPGRLLVVPKGARRATRAVGDRFAYLTCHRRRAGLLPTKRPRPGAPPGADDPAPAP</sequence>
<dbReference type="InterPro" id="IPR011051">
    <property type="entry name" value="RmlC_Cupin_sf"/>
</dbReference>
<gene>
    <name evidence="2" type="ORF">AVDCRST_MAG19-3002</name>
</gene>
<dbReference type="EMBL" id="CADCWL010000154">
    <property type="protein sequence ID" value="CAA9573068.1"/>
    <property type="molecule type" value="Genomic_DNA"/>
</dbReference>
<dbReference type="InterPro" id="IPR014710">
    <property type="entry name" value="RmlC-like_jellyroll"/>
</dbReference>
<dbReference type="AlphaFoldDB" id="A0A6J4V9S9"/>
<organism evidence="2">
    <name type="scientific">uncultured Thermomicrobiales bacterium</name>
    <dbReference type="NCBI Taxonomy" id="1645740"/>
    <lineage>
        <taxon>Bacteria</taxon>
        <taxon>Pseudomonadati</taxon>
        <taxon>Thermomicrobiota</taxon>
        <taxon>Thermomicrobia</taxon>
        <taxon>Thermomicrobiales</taxon>
        <taxon>environmental samples</taxon>
    </lineage>
</organism>
<feature type="compositionally biased region" description="Low complexity" evidence="1">
    <location>
        <begin position="125"/>
        <end position="134"/>
    </location>
</feature>
<dbReference type="SUPFAM" id="SSF51182">
    <property type="entry name" value="RmlC-like cupins"/>
    <property type="match status" value="1"/>
</dbReference>
<feature type="region of interest" description="Disordered" evidence="1">
    <location>
        <begin position="112"/>
        <end position="134"/>
    </location>
</feature>
<accession>A0A6J4V9S9</accession>
<evidence type="ECO:0000313" key="2">
    <source>
        <dbReference type="EMBL" id="CAA9573068.1"/>
    </source>
</evidence>
<name>A0A6J4V9S9_9BACT</name>
<proteinExistence type="predicted"/>